<evidence type="ECO:0008006" key="6">
    <source>
        <dbReference type="Google" id="ProtNLM"/>
    </source>
</evidence>
<dbReference type="EMBL" id="MDEH01000005">
    <property type="protein sequence ID" value="PPU72714.1"/>
    <property type="molecule type" value="Genomic_DNA"/>
</dbReference>
<sequence>MSGKRKTRQMNAVYCRAYLVTLGMLVAGGAGFVALAARDISGAGLVLALLISAMGALLMGFGVVGPVRQMEAWADAASGHEVALVLMVLAYPLYLVMAPFYVRR</sequence>
<feature type="transmembrane region" description="Helical" evidence="1">
    <location>
        <begin position="12"/>
        <end position="37"/>
    </location>
</feature>
<keyword evidence="1" id="KW-0472">Membrane</keyword>
<comment type="caution">
    <text evidence="3">The sequence shown here is derived from an EMBL/GenBank/DDBJ whole genome shotgun (WGS) entry which is preliminary data.</text>
</comment>
<feature type="transmembrane region" description="Helical" evidence="1">
    <location>
        <begin position="82"/>
        <end position="102"/>
    </location>
</feature>
<feature type="transmembrane region" description="Helical" evidence="1">
    <location>
        <begin position="43"/>
        <end position="61"/>
    </location>
</feature>
<evidence type="ECO:0000313" key="3">
    <source>
        <dbReference type="EMBL" id="PPU72714.1"/>
    </source>
</evidence>
<reference evidence="2" key="2">
    <citation type="submission" date="2021-02" db="EMBL/GenBank/DDBJ databases">
        <title>Copper resistance gene diversity in local Xanthomonas species at agrochemical polluted sites in Trinidad, Trinidad and Tobago.</title>
        <authorList>
            <person name="Ramnarine S.D.B.J."/>
            <person name="Ramsubhag A."/>
            <person name="Jayaraman J."/>
        </authorList>
    </citation>
    <scope>NUCLEOTIDE SEQUENCE</scope>
    <source>
        <strain evidence="2">CaNP6A</strain>
    </source>
</reference>
<keyword evidence="1" id="KW-1133">Transmembrane helix</keyword>
<accession>A0A2S7DG37</accession>
<dbReference type="EMBL" id="JAFFQI010000193">
    <property type="protein sequence ID" value="MCD0267129.1"/>
    <property type="molecule type" value="Genomic_DNA"/>
</dbReference>
<reference evidence="3 4" key="1">
    <citation type="submission" date="2016-08" db="EMBL/GenBank/DDBJ databases">
        <authorList>
            <person name="Seilhamer J.J."/>
        </authorList>
    </citation>
    <scope>NUCLEOTIDE SEQUENCE [LARGE SCALE GENOMIC DNA]</scope>
    <source>
        <strain evidence="3 4">CFBP4644</strain>
    </source>
</reference>
<dbReference type="OrthoDB" id="6008229at2"/>
<protein>
    <recommendedName>
        <fullName evidence="6">Transmembrane protein</fullName>
    </recommendedName>
</protein>
<keyword evidence="5" id="KW-1185">Reference proteome</keyword>
<evidence type="ECO:0000313" key="4">
    <source>
        <dbReference type="Proteomes" id="UP000239865"/>
    </source>
</evidence>
<dbReference type="RefSeq" id="WP_104587430.1">
    <property type="nucleotide sequence ID" value="NZ_JAFFQH010000183.1"/>
</dbReference>
<keyword evidence="1" id="KW-0812">Transmembrane</keyword>
<gene>
    <name evidence="2" type="ORF">JWH11_11920</name>
    <name evidence="3" type="ORF">XmelCFBP4644_11285</name>
</gene>
<evidence type="ECO:0000256" key="1">
    <source>
        <dbReference type="SAM" id="Phobius"/>
    </source>
</evidence>
<proteinExistence type="predicted"/>
<dbReference type="Proteomes" id="UP001430396">
    <property type="component" value="Unassembled WGS sequence"/>
</dbReference>
<evidence type="ECO:0000313" key="5">
    <source>
        <dbReference type="Proteomes" id="UP001430396"/>
    </source>
</evidence>
<evidence type="ECO:0000313" key="2">
    <source>
        <dbReference type="EMBL" id="MCD0267129.1"/>
    </source>
</evidence>
<organism evidence="3 4">
    <name type="scientific">Xanthomonas melonis</name>
    <dbReference type="NCBI Taxonomy" id="56456"/>
    <lineage>
        <taxon>Bacteria</taxon>
        <taxon>Pseudomonadati</taxon>
        <taxon>Pseudomonadota</taxon>
        <taxon>Gammaproteobacteria</taxon>
        <taxon>Lysobacterales</taxon>
        <taxon>Lysobacteraceae</taxon>
        <taxon>Xanthomonas</taxon>
    </lineage>
</organism>
<dbReference type="AlphaFoldDB" id="A0A2S7DG37"/>
<dbReference type="Proteomes" id="UP000239865">
    <property type="component" value="Unassembled WGS sequence"/>
</dbReference>
<name>A0A2S7DG37_9XANT</name>